<accession>A0A3M0G8Q8</accession>
<feature type="region of interest" description="Disordered" evidence="1">
    <location>
        <begin position="1"/>
        <end position="22"/>
    </location>
</feature>
<dbReference type="SMART" id="SM00858">
    <property type="entry name" value="SAF"/>
    <property type="match status" value="1"/>
</dbReference>
<proteinExistence type="predicted"/>
<dbReference type="Proteomes" id="UP000275256">
    <property type="component" value="Unassembled WGS sequence"/>
</dbReference>
<protein>
    <recommendedName>
        <fullName evidence="3">SAF domain-containing protein</fullName>
    </recommendedName>
</protein>
<keyword evidence="5" id="KW-1185">Reference proteome</keyword>
<dbReference type="OrthoDB" id="3789761at2"/>
<gene>
    <name evidence="4" type="ORF">EAX62_01830</name>
</gene>
<dbReference type="RefSeq" id="WP_121899968.1">
    <property type="nucleotide sequence ID" value="NZ_REFW01000001.1"/>
</dbReference>
<keyword evidence="2" id="KW-0812">Transmembrane</keyword>
<keyword evidence="2" id="KW-0472">Membrane</keyword>
<sequence>MLLDHQPTKADITPPASPRPDAVQLRARRSPRLIALGILSVVLGALGAGALYSMNTHNADVVVMTRDVVRGDRIQASDLAVVSVPAGLTMETSSSAKMGEMVGQTARSDLPAGSFPVARHLGEDPIPEGRSLIGIRLTPGRLPTADLPPGTLVQLISLAENDDSVTDAVVASSPILLDDGSGHLLDVTVADAAAPSVATLAATDLLVLIAVGEG</sequence>
<dbReference type="CDD" id="cd11614">
    <property type="entry name" value="SAF_CpaB_FlgA_like"/>
    <property type="match status" value="1"/>
</dbReference>
<feature type="domain" description="SAF" evidence="3">
    <location>
        <begin position="59"/>
        <end position="122"/>
    </location>
</feature>
<dbReference type="EMBL" id="REFW01000001">
    <property type="protein sequence ID" value="RMB61421.1"/>
    <property type="molecule type" value="Genomic_DNA"/>
</dbReference>
<evidence type="ECO:0000256" key="1">
    <source>
        <dbReference type="SAM" id="MobiDB-lite"/>
    </source>
</evidence>
<evidence type="ECO:0000313" key="5">
    <source>
        <dbReference type="Proteomes" id="UP000275256"/>
    </source>
</evidence>
<reference evidence="4 5" key="1">
    <citation type="submission" date="2018-10" db="EMBL/GenBank/DDBJ databases">
        <title>Tessaracoccus antarcticuss sp. nov., isolated from sediment.</title>
        <authorList>
            <person name="Zhou L.Y."/>
            <person name="Du Z.J."/>
        </authorList>
    </citation>
    <scope>NUCLEOTIDE SEQUENCE [LARGE SCALE GENOMIC DNA]</scope>
    <source>
        <strain evidence="4 5">JDX10</strain>
    </source>
</reference>
<feature type="transmembrane region" description="Helical" evidence="2">
    <location>
        <begin position="33"/>
        <end position="54"/>
    </location>
</feature>
<evidence type="ECO:0000256" key="2">
    <source>
        <dbReference type="SAM" id="Phobius"/>
    </source>
</evidence>
<dbReference type="AlphaFoldDB" id="A0A3M0G8Q8"/>
<keyword evidence="2" id="KW-1133">Transmembrane helix</keyword>
<dbReference type="InterPro" id="IPR013974">
    <property type="entry name" value="SAF"/>
</dbReference>
<name>A0A3M0G8Q8_9ACTN</name>
<evidence type="ECO:0000259" key="3">
    <source>
        <dbReference type="SMART" id="SM00858"/>
    </source>
</evidence>
<evidence type="ECO:0000313" key="4">
    <source>
        <dbReference type="EMBL" id="RMB61421.1"/>
    </source>
</evidence>
<comment type="caution">
    <text evidence="4">The sequence shown here is derived from an EMBL/GenBank/DDBJ whole genome shotgun (WGS) entry which is preliminary data.</text>
</comment>
<organism evidence="4 5">
    <name type="scientific">Tessaracoccus antarcticus</name>
    <dbReference type="NCBI Taxonomy" id="2479848"/>
    <lineage>
        <taxon>Bacteria</taxon>
        <taxon>Bacillati</taxon>
        <taxon>Actinomycetota</taxon>
        <taxon>Actinomycetes</taxon>
        <taxon>Propionibacteriales</taxon>
        <taxon>Propionibacteriaceae</taxon>
        <taxon>Tessaracoccus</taxon>
    </lineage>
</organism>
<dbReference type="Pfam" id="PF08666">
    <property type="entry name" value="SAF"/>
    <property type="match status" value="1"/>
</dbReference>